<dbReference type="InterPro" id="IPR013149">
    <property type="entry name" value="ADH-like_C"/>
</dbReference>
<feature type="domain" description="Enoyl reductase (ER)" evidence="1">
    <location>
        <begin position="1"/>
        <end position="288"/>
    </location>
</feature>
<organism evidence="2 3">
    <name type="scientific">Fundicoccus ignavus</name>
    <dbReference type="NCBI Taxonomy" id="2664442"/>
    <lineage>
        <taxon>Bacteria</taxon>
        <taxon>Bacillati</taxon>
        <taxon>Bacillota</taxon>
        <taxon>Bacilli</taxon>
        <taxon>Lactobacillales</taxon>
        <taxon>Aerococcaceae</taxon>
        <taxon>Fundicoccus</taxon>
    </lineage>
</organism>
<evidence type="ECO:0000313" key="2">
    <source>
        <dbReference type="EMBL" id="MRI81705.1"/>
    </source>
</evidence>
<dbReference type="Gene3D" id="3.90.180.10">
    <property type="entry name" value="Medium-chain alcohol dehydrogenases, catalytic domain"/>
    <property type="match status" value="1"/>
</dbReference>
<sequence length="290" mass="32353">MLVLHEINEPHISHGQMRIKLKAISVNSGDARLRSLNVPGPFKLIMRLSMGWKRLKQPILGVAYAGVVEAITSDNRDFQIGDRVIGHLGLKTGTYSEKIVVDIDSIVSKMPNTLTYNDAAAIPFGGITAQYFLKKVSVNPNHQVMVYGAAGAVGSMAIQILKNQGYHSVTAVAKEHHHGFLQQLGADRTLDYRQNEFKQDTEQYDFIFDAVGKLPKEFKKTKLKANGKFLTVGGFDIVKEKKEDLEELLTWYRDGKLQAVIDSEFSFSEMVAAHQHLDTQTKRASIVVIL</sequence>
<protein>
    <submittedName>
        <fullName evidence="2">Zinc-binding dehydrogenase</fullName>
    </submittedName>
</protein>
<dbReference type="Pfam" id="PF13602">
    <property type="entry name" value="ADH_zinc_N_2"/>
    <property type="match status" value="1"/>
</dbReference>
<dbReference type="Gene3D" id="3.40.50.720">
    <property type="entry name" value="NAD(P)-binding Rossmann-like Domain"/>
    <property type="match status" value="1"/>
</dbReference>
<dbReference type="CDD" id="cd08267">
    <property type="entry name" value="MDR1"/>
    <property type="match status" value="1"/>
</dbReference>
<dbReference type="InterPro" id="IPR036291">
    <property type="entry name" value="NAD(P)-bd_dom_sf"/>
</dbReference>
<dbReference type="PANTHER" id="PTHR11695:SF294">
    <property type="entry name" value="RETICULON-4-INTERACTING PROTEIN 1, MITOCHONDRIAL"/>
    <property type="match status" value="1"/>
</dbReference>
<accession>A0A844BI78</accession>
<dbReference type="AlphaFoldDB" id="A0A844BI78"/>
<dbReference type="Pfam" id="PF08240">
    <property type="entry name" value="ADH_N"/>
    <property type="match status" value="1"/>
</dbReference>
<dbReference type="GO" id="GO:0016491">
    <property type="term" value="F:oxidoreductase activity"/>
    <property type="evidence" value="ECO:0007669"/>
    <property type="project" value="InterPro"/>
</dbReference>
<dbReference type="SUPFAM" id="SSF50129">
    <property type="entry name" value="GroES-like"/>
    <property type="match status" value="1"/>
</dbReference>
<gene>
    <name evidence="2" type="ORF">GIY11_06715</name>
</gene>
<dbReference type="SUPFAM" id="SSF51735">
    <property type="entry name" value="NAD(P)-binding Rossmann-fold domains"/>
    <property type="match status" value="1"/>
</dbReference>
<reference evidence="2 3" key="1">
    <citation type="submission" date="2019-11" db="EMBL/GenBank/DDBJ databases">
        <title>Characterisation of Fundicoccus ignavus gen. nov. sp. nov., a novel genus of the family Aerococcaceae isolated from bulk tank milk.</title>
        <authorList>
            <person name="Siebert A."/>
            <person name="Huptas C."/>
            <person name="Wenning M."/>
            <person name="Scherer S."/>
            <person name="Doll E.V."/>
        </authorList>
    </citation>
    <scope>NUCLEOTIDE SEQUENCE [LARGE SCALE GENOMIC DNA]</scope>
    <source>
        <strain evidence="2 3">DSM 109653</strain>
    </source>
</reference>
<evidence type="ECO:0000313" key="3">
    <source>
        <dbReference type="Proteomes" id="UP000469870"/>
    </source>
</evidence>
<dbReference type="Proteomes" id="UP000469870">
    <property type="component" value="Unassembled WGS sequence"/>
</dbReference>
<dbReference type="InterPro" id="IPR020843">
    <property type="entry name" value="ER"/>
</dbReference>
<dbReference type="InterPro" id="IPR050700">
    <property type="entry name" value="YIM1/Zinc_Alcohol_DH_Fams"/>
</dbReference>
<dbReference type="SMART" id="SM00829">
    <property type="entry name" value="PKS_ER"/>
    <property type="match status" value="1"/>
</dbReference>
<dbReference type="Pfam" id="PF00107">
    <property type="entry name" value="ADH_zinc_N"/>
    <property type="match status" value="1"/>
</dbReference>
<comment type="caution">
    <text evidence="2">The sequence shown here is derived from an EMBL/GenBank/DDBJ whole genome shotgun (WGS) entry which is preliminary data.</text>
</comment>
<dbReference type="EMBL" id="WJQR01000005">
    <property type="protein sequence ID" value="MRI81705.1"/>
    <property type="molecule type" value="Genomic_DNA"/>
</dbReference>
<dbReference type="InterPro" id="IPR013154">
    <property type="entry name" value="ADH-like_N"/>
</dbReference>
<dbReference type="PANTHER" id="PTHR11695">
    <property type="entry name" value="ALCOHOL DEHYDROGENASE RELATED"/>
    <property type="match status" value="1"/>
</dbReference>
<dbReference type="InterPro" id="IPR011032">
    <property type="entry name" value="GroES-like_sf"/>
</dbReference>
<name>A0A844BI78_9LACT</name>
<proteinExistence type="predicted"/>
<evidence type="ECO:0000259" key="1">
    <source>
        <dbReference type="SMART" id="SM00829"/>
    </source>
</evidence>